<dbReference type="SUPFAM" id="SSF56176">
    <property type="entry name" value="FAD-binding/transporter-associated domain-like"/>
    <property type="match status" value="1"/>
</dbReference>
<dbReference type="InterPro" id="IPR016169">
    <property type="entry name" value="FAD-bd_PCMH_sub2"/>
</dbReference>
<dbReference type="PANTHER" id="PTHR42659:SF2">
    <property type="entry name" value="XANTHINE DEHYDROGENASE SUBUNIT C-RELATED"/>
    <property type="match status" value="1"/>
</dbReference>
<gene>
    <name evidence="5" type="ORF">LJD61_04775</name>
</gene>
<dbReference type="InterPro" id="IPR016166">
    <property type="entry name" value="FAD-bd_PCMH"/>
</dbReference>
<keyword evidence="2" id="KW-0274">FAD</keyword>
<dbReference type="EMBL" id="JAJEKE010000002">
    <property type="protein sequence ID" value="MCQ1528859.1"/>
    <property type="molecule type" value="Genomic_DNA"/>
</dbReference>
<evidence type="ECO:0000256" key="3">
    <source>
        <dbReference type="ARBA" id="ARBA00023002"/>
    </source>
</evidence>
<dbReference type="Proteomes" id="UP001651880">
    <property type="component" value="Unassembled WGS sequence"/>
</dbReference>
<evidence type="ECO:0000256" key="1">
    <source>
        <dbReference type="ARBA" id="ARBA00022630"/>
    </source>
</evidence>
<evidence type="ECO:0000259" key="4">
    <source>
        <dbReference type="PROSITE" id="PS51387"/>
    </source>
</evidence>
<feature type="domain" description="FAD-binding PCMH-type" evidence="4">
    <location>
        <begin position="1"/>
        <end position="238"/>
    </location>
</feature>
<dbReference type="InterPro" id="IPR002346">
    <property type="entry name" value="Mopterin_DH_FAD-bd"/>
</dbReference>
<dbReference type="InterPro" id="IPR016167">
    <property type="entry name" value="FAD-bd_PCMH_sub1"/>
</dbReference>
<keyword evidence="1" id="KW-0285">Flavoprotein</keyword>
<dbReference type="InterPro" id="IPR036318">
    <property type="entry name" value="FAD-bd_PCMH-like_sf"/>
</dbReference>
<evidence type="ECO:0000313" key="6">
    <source>
        <dbReference type="Proteomes" id="UP001651880"/>
    </source>
</evidence>
<comment type="caution">
    <text evidence="5">The sequence shown here is derived from an EMBL/GenBank/DDBJ whole genome shotgun (WGS) entry which is preliminary data.</text>
</comment>
<dbReference type="RefSeq" id="WP_255226374.1">
    <property type="nucleotide sequence ID" value="NZ_JAJEKE010000002.1"/>
</dbReference>
<protein>
    <submittedName>
        <fullName evidence="5">FAD binding domain-containing protein</fullName>
    </submittedName>
</protein>
<dbReference type="Gene3D" id="3.30.43.10">
    <property type="entry name" value="Uridine Diphospho-n-acetylenolpyruvylglucosamine Reductase, domain 2"/>
    <property type="match status" value="1"/>
</dbReference>
<dbReference type="PROSITE" id="PS51387">
    <property type="entry name" value="FAD_PCMH"/>
    <property type="match status" value="1"/>
</dbReference>
<reference evidence="5 6" key="1">
    <citation type="submission" date="2021-10" db="EMBL/GenBank/DDBJ databases">
        <title>Lutispora strain m25 sp. nov., a thermophilic, non-spore-forming bacterium isolated from a lab-scale methanogenic bioreactor digesting anaerobic sludge.</title>
        <authorList>
            <person name="El Houari A."/>
            <person name="Mcdonald J."/>
        </authorList>
    </citation>
    <scope>NUCLEOTIDE SEQUENCE [LARGE SCALE GENOMIC DNA]</scope>
    <source>
        <strain evidence="6">m25</strain>
    </source>
</reference>
<name>A0ABT1NE01_9FIRM</name>
<dbReference type="Gene3D" id="3.30.390.50">
    <property type="entry name" value="CO dehydrogenase flavoprotein, C-terminal domain"/>
    <property type="match status" value="1"/>
</dbReference>
<dbReference type="PANTHER" id="PTHR42659">
    <property type="entry name" value="XANTHINE DEHYDROGENASE SUBUNIT C-RELATED"/>
    <property type="match status" value="1"/>
</dbReference>
<sequence>MIKSGFEYLVPESLSDAYDFKKKHEEAAYIGGGTDYIPLLKYDLKKPETIISLGKIMELKKIEADEKGMFIGSMVTLEEIHENRFVIDSFQSLARAAQSVASPQIRNMGTIGGNILQDRRCMYFNQSEDWRSNLASCFKIGGSICHQAPKSEVCRALYYSDIAPVLLSLDAEAEIYDGELIRMPVSHLIKSHIERNGRIKTNDFILKGFYIPYLPEDSWAKFGKYSLRASIDFPAMNIAARYSKREESCIVRIIAGAVSPVPIELNDIESMIVNHLDKLEEYKKDIVEGALSELTKKSCLIRETGISINAKRNAFKNILRMTDGLISAIIKK</sequence>
<dbReference type="Pfam" id="PF00941">
    <property type="entry name" value="FAD_binding_5"/>
    <property type="match status" value="1"/>
</dbReference>
<keyword evidence="6" id="KW-1185">Reference proteome</keyword>
<organism evidence="5 6">
    <name type="scientific">Lutispora saccharofermentans</name>
    <dbReference type="NCBI Taxonomy" id="3024236"/>
    <lineage>
        <taxon>Bacteria</taxon>
        <taxon>Bacillati</taxon>
        <taxon>Bacillota</taxon>
        <taxon>Clostridia</taxon>
        <taxon>Lutisporales</taxon>
        <taxon>Lutisporaceae</taxon>
        <taxon>Lutispora</taxon>
    </lineage>
</organism>
<proteinExistence type="predicted"/>
<evidence type="ECO:0000256" key="2">
    <source>
        <dbReference type="ARBA" id="ARBA00022827"/>
    </source>
</evidence>
<accession>A0ABT1NE01</accession>
<evidence type="ECO:0000313" key="5">
    <source>
        <dbReference type="EMBL" id="MCQ1528859.1"/>
    </source>
</evidence>
<dbReference type="Gene3D" id="3.30.465.10">
    <property type="match status" value="1"/>
</dbReference>
<dbReference type="InterPro" id="IPR051312">
    <property type="entry name" value="Diverse_Substr_Oxidored"/>
</dbReference>
<keyword evidence="3" id="KW-0560">Oxidoreductase</keyword>